<proteinExistence type="predicted"/>
<evidence type="ECO:0000313" key="1">
    <source>
        <dbReference type="EMBL" id="KAK4037633.1"/>
    </source>
</evidence>
<dbReference type="EMBL" id="JAOYFB010000040">
    <property type="protein sequence ID" value="KAK4037633.1"/>
    <property type="molecule type" value="Genomic_DNA"/>
</dbReference>
<sequence length="74" mass="8645">MVRKREVFGYFWHLLYVPKKTTPATTTHATTTPAVNAVSFCYIVYMYPTVAIQWRKLERVGIDQRDINTAHNIN</sequence>
<accession>A0ABR0B7G9</accession>
<organism evidence="1 2">
    <name type="scientific">Daphnia magna</name>
    <dbReference type="NCBI Taxonomy" id="35525"/>
    <lineage>
        <taxon>Eukaryota</taxon>
        <taxon>Metazoa</taxon>
        <taxon>Ecdysozoa</taxon>
        <taxon>Arthropoda</taxon>
        <taxon>Crustacea</taxon>
        <taxon>Branchiopoda</taxon>
        <taxon>Diplostraca</taxon>
        <taxon>Cladocera</taxon>
        <taxon>Anomopoda</taxon>
        <taxon>Daphniidae</taxon>
        <taxon>Daphnia</taxon>
    </lineage>
</organism>
<protein>
    <submittedName>
        <fullName evidence="1">Uncharacterized protein</fullName>
    </submittedName>
</protein>
<keyword evidence="2" id="KW-1185">Reference proteome</keyword>
<gene>
    <name evidence="1" type="ORF">OUZ56_029664</name>
</gene>
<dbReference type="Proteomes" id="UP001234178">
    <property type="component" value="Unassembled WGS sequence"/>
</dbReference>
<evidence type="ECO:0000313" key="2">
    <source>
        <dbReference type="Proteomes" id="UP001234178"/>
    </source>
</evidence>
<name>A0ABR0B7G9_9CRUS</name>
<reference evidence="1 2" key="1">
    <citation type="journal article" date="2023" name="Nucleic Acids Res.">
        <title>The hologenome of Daphnia magna reveals possible DNA methylation and microbiome-mediated evolution of the host genome.</title>
        <authorList>
            <person name="Chaturvedi A."/>
            <person name="Li X."/>
            <person name="Dhandapani V."/>
            <person name="Marshall H."/>
            <person name="Kissane S."/>
            <person name="Cuenca-Cambronero M."/>
            <person name="Asole G."/>
            <person name="Calvet F."/>
            <person name="Ruiz-Romero M."/>
            <person name="Marangio P."/>
            <person name="Guigo R."/>
            <person name="Rago D."/>
            <person name="Mirbahai L."/>
            <person name="Eastwood N."/>
            <person name="Colbourne J.K."/>
            <person name="Zhou J."/>
            <person name="Mallon E."/>
            <person name="Orsini L."/>
        </authorList>
    </citation>
    <scope>NUCLEOTIDE SEQUENCE [LARGE SCALE GENOMIC DNA]</scope>
    <source>
        <strain evidence="1">LRV0_1</strain>
    </source>
</reference>
<comment type="caution">
    <text evidence="1">The sequence shown here is derived from an EMBL/GenBank/DDBJ whole genome shotgun (WGS) entry which is preliminary data.</text>
</comment>